<dbReference type="SUPFAM" id="SSF53383">
    <property type="entry name" value="PLP-dependent transferases"/>
    <property type="match status" value="1"/>
</dbReference>
<protein>
    <recommendedName>
        <fullName evidence="4 9">Ornithine aminotransferase</fullName>
        <ecNumber evidence="4 9">2.6.1.13</ecNumber>
    </recommendedName>
</protein>
<evidence type="ECO:0000256" key="2">
    <source>
        <dbReference type="ARBA" id="ARBA00004998"/>
    </source>
</evidence>
<evidence type="ECO:0000256" key="5">
    <source>
        <dbReference type="ARBA" id="ARBA00022576"/>
    </source>
</evidence>
<dbReference type="InterPro" id="IPR050103">
    <property type="entry name" value="Class-III_PLP-dep_AT"/>
</dbReference>
<dbReference type="GO" id="GO:0004587">
    <property type="term" value="F:ornithine aminotransferase activity"/>
    <property type="evidence" value="ECO:0007669"/>
    <property type="project" value="UniProtKB-EC"/>
</dbReference>
<dbReference type="EMBL" id="VCAU01000106">
    <property type="protein sequence ID" value="KAF9884999.1"/>
    <property type="molecule type" value="Genomic_DNA"/>
</dbReference>
<comment type="cofactor">
    <cofactor evidence="1 9">
        <name>pyridoxal 5'-phosphate</name>
        <dbReference type="ChEBI" id="CHEBI:597326"/>
    </cofactor>
</comment>
<dbReference type="PANTHER" id="PTHR11986">
    <property type="entry name" value="AMINOTRANSFERASE CLASS III"/>
    <property type="match status" value="1"/>
</dbReference>
<comment type="catalytic activity">
    <reaction evidence="9">
        <text>a 2-oxocarboxylate + L-ornithine = L-glutamate 5-semialdehyde + an L-alpha-amino acid</text>
        <dbReference type="Rhea" id="RHEA:13877"/>
        <dbReference type="ChEBI" id="CHEBI:35179"/>
        <dbReference type="ChEBI" id="CHEBI:46911"/>
        <dbReference type="ChEBI" id="CHEBI:58066"/>
        <dbReference type="ChEBI" id="CHEBI:59869"/>
        <dbReference type="EC" id="2.6.1.13"/>
    </reaction>
</comment>
<evidence type="ECO:0000256" key="7">
    <source>
        <dbReference type="ARBA" id="ARBA00022898"/>
    </source>
</evidence>
<evidence type="ECO:0000313" key="10">
    <source>
        <dbReference type="EMBL" id="KAF9884999.1"/>
    </source>
</evidence>
<dbReference type="Gene3D" id="3.90.1150.10">
    <property type="entry name" value="Aspartate Aminotransferase, domain 1"/>
    <property type="match status" value="1"/>
</dbReference>
<dbReference type="GO" id="GO:0042802">
    <property type="term" value="F:identical protein binding"/>
    <property type="evidence" value="ECO:0007669"/>
    <property type="project" value="TreeGrafter"/>
</dbReference>
<dbReference type="CDD" id="cd00610">
    <property type="entry name" value="OAT_like"/>
    <property type="match status" value="1"/>
</dbReference>
<dbReference type="InterPro" id="IPR015422">
    <property type="entry name" value="PyrdxlP-dep_Trfase_small"/>
</dbReference>
<keyword evidence="5 9" id="KW-0032">Aminotransferase</keyword>
<dbReference type="Pfam" id="PF00202">
    <property type="entry name" value="Aminotran_3"/>
    <property type="match status" value="1"/>
</dbReference>
<dbReference type="GO" id="GO:0030170">
    <property type="term" value="F:pyridoxal phosphate binding"/>
    <property type="evidence" value="ECO:0007669"/>
    <property type="project" value="InterPro"/>
</dbReference>
<evidence type="ECO:0000256" key="4">
    <source>
        <dbReference type="ARBA" id="ARBA00012924"/>
    </source>
</evidence>
<name>A0AAD4GPA1_ASPNN</name>
<dbReference type="GO" id="GO:0005737">
    <property type="term" value="C:cytoplasm"/>
    <property type="evidence" value="ECO:0007669"/>
    <property type="project" value="TreeGrafter"/>
</dbReference>
<evidence type="ECO:0000256" key="1">
    <source>
        <dbReference type="ARBA" id="ARBA00001933"/>
    </source>
</evidence>
<comment type="similarity">
    <text evidence="3 8">Belongs to the class-III pyridoxal-phosphate-dependent aminotransferase family.</text>
</comment>
<dbReference type="PROSITE" id="PS00600">
    <property type="entry name" value="AA_TRANSFER_CLASS_3"/>
    <property type="match status" value="1"/>
</dbReference>
<reference evidence="10" key="2">
    <citation type="submission" date="2020-02" db="EMBL/GenBank/DDBJ databases">
        <authorList>
            <person name="Gilchrist C.L.M."/>
            <person name="Chooi Y.-H."/>
        </authorList>
    </citation>
    <scope>NUCLEOTIDE SEQUENCE</scope>
    <source>
        <strain evidence="10">MST-FP2251</strain>
    </source>
</reference>
<comment type="pathway">
    <text evidence="2 9">Amino-acid biosynthesis; L-proline biosynthesis; L-glutamate 5-semialdehyde from L-ornithine: step 1/1.</text>
</comment>
<dbReference type="InterPro" id="IPR015421">
    <property type="entry name" value="PyrdxlP-dep_Trfase_major"/>
</dbReference>
<dbReference type="GO" id="GO:0019544">
    <property type="term" value="P:L-arginine catabolic process to L-glutamate"/>
    <property type="evidence" value="ECO:0007669"/>
    <property type="project" value="TreeGrafter"/>
</dbReference>
<dbReference type="InterPro" id="IPR049704">
    <property type="entry name" value="Aminotrans_3_PPA_site"/>
</dbReference>
<dbReference type="Proteomes" id="UP001194746">
    <property type="component" value="Unassembled WGS sequence"/>
</dbReference>
<gene>
    <name evidence="10" type="ORF">FE257_000822</name>
</gene>
<dbReference type="InterPro" id="IPR005814">
    <property type="entry name" value="Aminotrans_3"/>
</dbReference>
<evidence type="ECO:0000256" key="8">
    <source>
        <dbReference type="RuleBase" id="RU003560"/>
    </source>
</evidence>
<sequence>MESPTLSANALKAVTEWEKNISPGFDSFPIIWDSAKGHTVTDTDGKTYIDMISQFAVTNFGHSHPHIIDAVVEQTRRCALTNTSYVNPLYGKLATRLSQKFGYDSIASMVTGAEAVDSLIKIARKWAYIKKGIPNDEAIILTTDQCYHGLTLATMCLSNRISQNFGKHLPNVGPFNPTTGKVVRFGEVEDLEDALTGASNQIAAVLIEPIQGYAGTRAPPQGYLTAVQTLCKKHNVLFLCDEIQTGFGRTGYDLAYQCEPDVQPDLVALGKALTGGATPMSLVMGKSPVMDCIEPGDIVSTFAASPVGCAAALAVLDVLETEEISARAKHLGCVLTRAIDKAHLPHILEHRGRDKGLFQTLVVDEKPEVGITARRIAALCALRGVLCGNAANRLRLSPPLVISEEALIHAIDIMAVAFRDVQTMGVFPGSA</sequence>
<proteinExistence type="inferred from homology"/>
<dbReference type="GO" id="GO:0010121">
    <property type="term" value="P:L-arginine catabolic process to proline via ornithine"/>
    <property type="evidence" value="ECO:0007669"/>
    <property type="project" value="TreeGrafter"/>
</dbReference>
<dbReference type="EC" id="2.6.1.13" evidence="4 9"/>
<comment type="caution">
    <text evidence="10">The sequence shown here is derived from an EMBL/GenBank/DDBJ whole genome shotgun (WGS) entry which is preliminary data.</text>
</comment>
<dbReference type="FunFam" id="3.40.640.10:FF:000011">
    <property type="entry name" value="Ornithine aminotransferase"/>
    <property type="match status" value="1"/>
</dbReference>
<evidence type="ECO:0000256" key="9">
    <source>
        <dbReference type="RuleBase" id="RU365036"/>
    </source>
</evidence>
<accession>A0AAD4GPA1</accession>
<keyword evidence="6 9" id="KW-0808">Transferase</keyword>
<reference evidence="10" key="1">
    <citation type="journal article" date="2019" name="Beilstein J. Org. Chem.">
        <title>Nanangenines: drimane sesquiterpenoids as the dominant metabolite cohort of a novel Australian fungus, Aspergillus nanangensis.</title>
        <authorList>
            <person name="Lacey H.J."/>
            <person name="Gilchrist C.L.M."/>
            <person name="Crombie A."/>
            <person name="Kalaitzis J.A."/>
            <person name="Vuong D."/>
            <person name="Rutledge P.J."/>
            <person name="Turner P."/>
            <person name="Pitt J.I."/>
            <person name="Lacey E."/>
            <person name="Chooi Y.H."/>
            <person name="Piggott A.M."/>
        </authorList>
    </citation>
    <scope>NUCLEOTIDE SEQUENCE</scope>
    <source>
        <strain evidence="10">MST-FP2251</strain>
    </source>
</reference>
<evidence type="ECO:0000256" key="6">
    <source>
        <dbReference type="ARBA" id="ARBA00022679"/>
    </source>
</evidence>
<evidence type="ECO:0000256" key="3">
    <source>
        <dbReference type="ARBA" id="ARBA00008954"/>
    </source>
</evidence>
<dbReference type="PIRSF" id="PIRSF000521">
    <property type="entry name" value="Transaminase_4ab_Lys_Orn"/>
    <property type="match status" value="1"/>
</dbReference>
<evidence type="ECO:0000313" key="11">
    <source>
        <dbReference type="Proteomes" id="UP001194746"/>
    </source>
</evidence>
<keyword evidence="7 8" id="KW-0663">Pyridoxal phosphate</keyword>
<dbReference type="Gene3D" id="3.40.640.10">
    <property type="entry name" value="Type I PLP-dependent aspartate aminotransferase-like (Major domain)"/>
    <property type="match status" value="1"/>
</dbReference>
<dbReference type="AlphaFoldDB" id="A0AAD4GPA1"/>
<dbReference type="PANTHER" id="PTHR11986:SF18">
    <property type="entry name" value="ORNITHINE AMINOTRANSFERASE, MITOCHONDRIAL"/>
    <property type="match status" value="1"/>
</dbReference>
<dbReference type="InterPro" id="IPR015424">
    <property type="entry name" value="PyrdxlP-dep_Trfase"/>
</dbReference>
<keyword evidence="11" id="KW-1185">Reference proteome</keyword>
<organism evidence="10 11">
    <name type="scientific">Aspergillus nanangensis</name>
    <dbReference type="NCBI Taxonomy" id="2582783"/>
    <lineage>
        <taxon>Eukaryota</taxon>
        <taxon>Fungi</taxon>
        <taxon>Dikarya</taxon>
        <taxon>Ascomycota</taxon>
        <taxon>Pezizomycotina</taxon>
        <taxon>Eurotiomycetes</taxon>
        <taxon>Eurotiomycetidae</taxon>
        <taxon>Eurotiales</taxon>
        <taxon>Aspergillaceae</taxon>
        <taxon>Aspergillus</taxon>
        <taxon>Aspergillus subgen. Circumdati</taxon>
    </lineage>
</organism>